<dbReference type="EC" id="6.3.2.6" evidence="2"/>
<dbReference type="Gene3D" id="3.30.470.20">
    <property type="entry name" value="ATP-grasp fold, B domain"/>
    <property type="match status" value="1"/>
</dbReference>
<evidence type="ECO:0000256" key="4">
    <source>
        <dbReference type="ARBA" id="ARBA00022741"/>
    </source>
</evidence>
<evidence type="ECO:0000256" key="5">
    <source>
        <dbReference type="ARBA" id="ARBA00022755"/>
    </source>
</evidence>
<dbReference type="OrthoDB" id="9801549at2"/>
<name>D7CL24_SYNLT</name>
<dbReference type="PANTHER" id="PTHR43599">
    <property type="entry name" value="MULTIFUNCTIONAL PROTEIN ADE2"/>
    <property type="match status" value="1"/>
</dbReference>
<evidence type="ECO:0000256" key="7">
    <source>
        <dbReference type="ARBA" id="ARBA00048475"/>
    </source>
</evidence>
<dbReference type="Gene3D" id="3.30.200.20">
    <property type="entry name" value="Phosphorylase Kinase, domain 1"/>
    <property type="match status" value="1"/>
</dbReference>
<evidence type="ECO:0000256" key="2">
    <source>
        <dbReference type="ARBA" id="ARBA00012217"/>
    </source>
</evidence>
<evidence type="ECO:0000313" key="9">
    <source>
        <dbReference type="EMBL" id="ADI01409.1"/>
    </source>
</evidence>
<dbReference type="InterPro" id="IPR050089">
    <property type="entry name" value="SAICAR_synthetase"/>
</dbReference>
<comment type="catalytic activity">
    <reaction evidence="7">
        <text>5-amino-1-(5-phospho-D-ribosyl)imidazole-4-carboxylate + L-aspartate + ATP = (2S)-2-[5-amino-1-(5-phospho-beta-D-ribosyl)imidazole-4-carboxamido]succinate + ADP + phosphate + 2 H(+)</text>
        <dbReference type="Rhea" id="RHEA:22628"/>
        <dbReference type="ChEBI" id="CHEBI:15378"/>
        <dbReference type="ChEBI" id="CHEBI:29991"/>
        <dbReference type="ChEBI" id="CHEBI:30616"/>
        <dbReference type="ChEBI" id="CHEBI:43474"/>
        <dbReference type="ChEBI" id="CHEBI:58443"/>
        <dbReference type="ChEBI" id="CHEBI:77657"/>
        <dbReference type="ChEBI" id="CHEBI:456216"/>
        <dbReference type="EC" id="6.3.2.6"/>
    </reaction>
</comment>
<evidence type="ECO:0000256" key="1">
    <source>
        <dbReference type="ARBA" id="ARBA00004672"/>
    </source>
</evidence>
<dbReference type="SUPFAM" id="SSF56104">
    <property type="entry name" value="SAICAR synthase-like"/>
    <property type="match status" value="1"/>
</dbReference>
<evidence type="ECO:0000256" key="6">
    <source>
        <dbReference type="ARBA" id="ARBA00022840"/>
    </source>
</evidence>
<dbReference type="Pfam" id="PF01259">
    <property type="entry name" value="SAICAR_synt"/>
    <property type="match status" value="1"/>
</dbReference>
<feature type="domain" description="SAICAR synthetase/ADE2 N-terminal" evidence="8">
    <location>
        <begin position="4"/>
        <end position="212"/>
    </location>
</feature>
<dbReference type="EMBL" id="CP002048">
    <property type="protein sequence ID" value="ADI01409.1"/>
    <property type="molecule type" value="Genomic_DNA"/>
</dbReference>
<keyword evidence="6" id="KW-0067">ATP-binding</keyword>
<dbReference type="PROSITE" id="PS01058">
    <property type="entry name" value="SAICAR_SYNTHETASE_2"/>
    <property type="match status" value="1"/>
</dbReference>
<dbReference type="GO" id="GO:0006189">
    <property type="term" value="P:'de novo' IMP biosynthetic process"/>
    <property type="evidence" value="ECO:0007669"/>
    <property type="project" value="UniProtKB-UniPathway"/>
</dbReference>
<dbReference type="AlphaFoldDB" id="D7CL24"/>
<keyword evidence="10" id="KW-1185">Reference proteome</keyword>
<dbReference type="Proteomes" id="UP000000378">
    <property type="component" value="Chromosome"/>
</dbReference>
<dbReference type="eggNOG" id="COG0152">
    <property type="taxonomic scope" value="Bacteria"/>
</dbReference>
<keyword evidence="4" id="KW-0547">Nucleotide-binding</keyword>
<proteinExistence type="predicted"/>
<keyword evidence="5" id="KW-0658">Purine biosynthesis</keyword>
<dbReference type="PANTHER" id="PTHR43599:SF3">
    <property type="entry name" value="SI:DKEY-6E2.2"/>
    <property type="match status" value="1"/>
</dbReference>
<dbReference type="InterPro" id="IPR028923">
    <property type="entry name" value="SAICAR_synt/ADE2_N"/>
</dbReference>
<keyword evidence="3 9" id="KW-0436">Ligase</keyword>
<evidence type="ECO:0000313" key="10">
    <source>
        <dbReference type="Proteomes" id="UP000000378"/>
    </source>
</evidence>
<organism evidence="9 10">
    <name type="scientific">Syntrophothermus lipocalidus (strain DSM 12680 / TGB-C1)</name>
    <dbReference type="NCBI Taxonomy" id="643648"/>
    <lineage>
        <taxon>Bacteria</taxon>
        <taxon>Bacillati</taxon>
        <taxon>Bacillota</taxon>
        <taxon>Clostridia</taxon>
        <taxon>Eubacteriales</taxon>
        <taxon>Syntrophomonadaceae</taxon>
        <taxon>Syntrophothermus</taxon>
    </lineage>
</organism>
<evidence type="ECO:0000259" key="8">
    <source>
        <dbReference type="Pfam" id="PF01259"/>
    </source>
</evidence>
<dbReference type="GO" id="GO:0004639">
    <property type="term" value="F:phosphoribosylaminoimidazolesuccinocarboxamide synthase activity"/>
    <property type="evidence" value="ECO:0007669"/>
    <property type="project" value="UniProtKB-EC"/>
</dbReference>
<dbReference type="HOGENOM" id="CLU_061495_0_0_9"/>
<dbReference type="KEGG" id="slp:Slip_0625"/>
<protein>
    <recommendedName>
        <fullName evidence="2">phosphoribosylaminoimidazolesuccinocarboxamide synthase</fullName>
        <ecNumber evidence="2">6.3.2.6</ecNumber>
    </recommendedName>
</protein>
<reference evidence="9 10" key="2">
    <citation type="journal article" date="2010" name="Stand. Genomic Sci.">
        <title>Complete genome sequence of Syntrophothermus lipocalidus type strain (TGB-C1).</title>
        <authorList>
            <person name="Djao O.D."/>
            <person name="Zhang X."/>
            <person name="Lucas S."/>
            <person name="Lapidus A."/>
            <person name="Del Rio T.G."/>
            <person name="Nolan M."/>
            <person name="Tice H."/>
            <person name="Cheng J.F."/>
            <person name="Han C."/>
            <person name="Tapia R."/>
            <person name="Goodwin L."/>
            <person name="Pitluck S."/>
            <person name="Liolios K."/>
            <person name="Ivanova N."/>
            <person name="Mavromatis K."/>
            <person name="Mikhailova N."/>
            <person name="Ovchinnikova G."/>
            <person name="Pati A."/>
            <person name="Brambilla E."/>
            <person name="Chen A."/>
            <person name="Palaniappan K."/>
            <person name="Land M."/>
            <person name="Hauser L."/>
            <person name="Chang Y.J."/>
            <person name="Jeffries C.D."/>
            <person name="Rohde M."/>
            <person name="Sikorski J."/>
            <person name="Spring S."/>
            <person name="Goker M."/>
            <person name="Detter J.C."/>
            <person name="Woyke T."/>
            <person name="Bristow J."/>
            <person name="Eisen J.A."/>
            <person name="Markowitz V."/>
            <person name="Hugenholtz P."/>
            <person name="Kyrpides N.C."/>
            <person name="Klenk H.P."/>
        </authorList>
    </citation>
    <scope>NUCLEOTIDE SEQUENCE [LARGE SCALE GENOMIC DNA]</scope>
    <source>
        <strain evidence="10">DSM 12680 / TGB-C1</strain>
    </source>
</reference>
<dbReference type="InterPro" id="IPR018236">
    <property type="entry name" value="SAICAR_synthetase_CS"/>
</dbReference>
<reference evidence="10" key="1">
    <citation type="journal article" date="2010" name="Stand. Genomic Sci.">
        <title>Complete genome sequence of Syntrophothermus lipocalidus type strain (TGB-C1T).</title>
        <authorList>
            <consortium name="US DOE Joint Genome Institute (JGI-PGF)"/>
            <person name="Djao O."/>
            <person name="Zhang X."/>
            <person name="Lucas S."/>
            <person name="Lapidus A."/>
            <person name="Glavina Del Rio T."/>
            <person name="Nolan M."/>
            <person name="Tice H."/>
            <person name="Cheng J."/>
            <person name="Han C."/>
            <person name="Tapia R."/>
            <person name="Goodwin L."/>
            <person name="Pitluck S."/>
            <person name="Liolios K."/>
            <person name="Ivanova N."/>
            <person name="Mavromatis K."/>
            <person name="Mikhailova N."/>
            <person name="Ovchinnikova G."/>
            <person name="Pati A."/>
            <person name="Brambilla E."/>
            <person name="Chen A."/>
            <person name="Palaniappan K."/>
            <person name="Land M."/>
            <person name="Hauser L."/>
            <person name="Chang Y."/>
            <person name="Jeffries C."/>
            <person name="Rohde M."/>
            <person name="Sikorski J."/>
            <person name="Spring S."/>
            <person name="Goker M."/>
            <person name="Detter J."/>
            <person name="Woyke T."/>
            <person name="Bristow J."/>
            <person name="Eisen J."/>
            <person name="Markowitz V."/>
            <person name="Hugenholtz P."/>
            <person name="Kyrpides N."/>
            <person name="Klenk H."/>
        </authorList>
    </citation>
    <scope>NUCLEOTIDE SEQUENCE [LARGE SCALE GENOMIC DNA]</scope>
    <source>
        <strain evidence="10">DSM 12680 / TGB-C1</strain>
    </source>
</reference>
<dbReference type="RefSeq" id="WP_013174811.1">
    <property type="nucleotide sequence ID" value="NC_014220.1"/>
</dbReference>
<evidence type="ECO:0000256" key="3">
    <source>
        <dbReference type="ARBA" id="ARBA00022598"/>
    </source>
</evidence>
<dbReference type="GO" id="GO:0005524">
    <property type="term" value="F:ATP binding"/>
    <property type="evidence" value="ECO:0007669"/>
    <property type="project" value="UniProtKB-KW"/>
</dbReference>
<sequence>MRLVYEGKTKRVYELEDGRYLLYFKDDVTGEDGRIAPGSNFVLGTLKGKGQASLKLSRHFFDLLKKEGVPTHYIEADIEKNTMAVRKAKTFGRGLEVICRFKAYGSFIERYGDYVEEFQPLDGLVEITLKDDERGDPLINDEALVKLGLLTEEELVQVKEIARKVATIVRDDLASRGLDLVDIKFEFGKIGDEIAVIDDISGDNMRVFKNGQQVSACDLTDIVV</sequence>
<accession>D7CL24</accession>
<comment type="pathway">
    <text evidence="1">Purine metabolism; IMP biosynthesis via de novo pathway; 5-amino-1-(5-phospho-D-ribosyl)imidazole-4-carboxamide from 5-amino-1-(5-phospho-D-ribosyl)imidazole-4-carboxylate: step 1/2.</text>
</comment>
<gene>
    <name evidence="9" type="ordered locus">Slip_0625</name>
</gene>
<dbReference type="UniPathway" id="UPA00074">
    <property type="reaction ID" value="UER00131"/>
</dbReference>
<dbReference type="STRING" id="643648.Slip_0625"/>